<dbReference type="Proteomes" id="UP001211065">
    <property type="component" value="Unassembled WGS sequence"/>
</dbReference>
<evidence type="ECO:0000256" key="1">
    <source>
        <dbReference type="ARBA" id="ARBA00004370"/>
    </source>
</evidence>
<reference evidence="7" key="1">
    <citation type="submission" date="2020-05" db="EMBL/GenBank/DDBJ databases">
        <title>Phylogenomic resolution of chytrid fungi.</title>
        <authorList>
            <person name="Stajich J.E."/>
            <person name="Amses K."/>
            <person name="Simmons R."/>
            <person name="Seto K."/>
            <person name="Myers J."/>
            <person name="Bonds A."/>
            <person name="Quandt C.A."/>
            <person name="Barry K."/>
            <person name="Liu P."/>
            <person name="Grigoriev I."/>
            <person name="Longcore J.E."/>
            <person name="James T.Y."/>
        </authorList>
    </citation>
    <scope>NUCLEOTIDE SEQUENCE</scope>
    <source>
        <strain evidence="7">JEL0476</strain>
    </source>
</reference>
<protein>
    <recommendedName>
        <fullName evidence="6">TMEM205-like domain-containing protein</fullName>
    </recommendedName>
</protein>
<evidence type="ECO:0000256" key="2">
    <source>
        <dbReference type="ARBA" id="ARBA00022692"/>
    </source>
</evidence>
<feature type="transmembrane region" description="Helical" evidence="5">
    <location>
        <begin position="12"/>
        <end position="37"/>
    </location>
</feature>
<dbReference type="EMBL" id="JADGJW010000254">
    <property type="protein sequence ID" value="KAJ3221061.1"/>
    <property type="molecule type" value="Genomic_DNA"/>
</dbReference>
<evidence type="ECO:0000313" key="8">
    <source>
        <dbReference type="Proteomes" id="UP001211065"/>
    </source>
</evidence>
<name>A0AAD5U338_9FUNG</name>
<comment type="caution">
    <text evidence="7">The sequence shown here is derived from an EMBL/GenBank/DDBJ whole genome shotgun (WGS) entry which is preliminary data.</text>
</comment>
<comment type="subcellular location">
    <subcellularLocation>
        <location evidence="1">Membrane</location>
    </subcellularLocation>
</comment>
<gene>
    <name evidence="7" type="ORF">HK099_003799</name>
</gene>
<dbReference type="AlphaFoldDB" id="A0AAD5U338"/>
<evidence type="ECO:0000313" key="7">
    <source>
        <dbReference type="EMBL" id="KAJ3221061.1"/>
    </source>
</evidence>
<dbReference type="PANTHER" id="PTHR23241">
    <property type="entry name" value="LATE EMBRYOGENESIS ABUNDANT PLANTS LEA-RELATED"/>
    <property type="match status" value="1"/>
</dbReference>
<dbReference type="InterPro" id="IPR053009">
    <property type="entry name" value="Xanthocillin_Biosynth-Assoc"/>
</dbReference>
<dbReference type="GO" id="GO:0016020">
    <property type="term" value="C:membrane"/>
    <property type="evidence" value="ECO:0007669"/>
    <property type="project" value="UniProtKB-SubCell"/>
</dbReference>
<keyword evidence="4 5" id="KW-0472">Membrane</keyword>
<evidence type="ECO:0000256" key="3">
    <source>
        <dbReference type="ARBA" id="ARBA00022989"/>
    </source>
</evidence>
<dbReference type="InterPro" id="IPR025423">
    <property type="entry name" value="TMEM205-like"/>
</dbReference>
<feature type="domain" description="TMEM205-like" evidence="6">
    <location>
        <begin position="2"/>
        <end position="88"/>
    </location>
</feature>
<sequence length="144" mass="16443">MMFGNLQAKQFPFYFGLQSIFSLVLLLTTCKILNVTSFSRFLAWLTLTNQEQSFDDFQIYNFMLCLGFSVINYSYIGPVYTGVMFQIHKIEKAKPEETPTELKELKKRFGMLHGASSLLNLVVFGCALVNCFWLGHRLDLSGGN</sequence>
<evidence type="ECO:0000256" key="5">
    <source>
        <dbReference type="SAM" id="Phobius"/>
    </source>
</evidence>
<evidence type="ECO:0000256" key="4">
    <source>
        <dbReference type="ARBA" id="ARBA00023136"/>
    </source>
</evidence>
<dbReference type="Pfam" id="PF13664">
    <property type="entry name" value="DUF4149"/>
    <property type="match status" value="1"/>
</dbReference>
<dbReference type="PANTHER" id="PTHR23241:SF102">
    <property type="entry name" value="LD23009P"/>
    <property type="match status" value="1"/>
</dbReference>
<feature type="transmembrane region" description="Helical" evidence="5">
    <location>
        <begin position="57"/>
        <end position="76"/>
    </location>
</feature>
<proteinExistence type="predicted"/>
<keyword evidence="2 5" id="KW-0812">Transmembrane</keyword>
<keyword evidence="8" id="KW-1185">Reference proteome</keyword>
<evidence type="ECO:0000259" key="6">
    <source>
        <dbReference type="Pfam" id="PF13664"/>
    </source>
</evidence>
<feature type="transmembrane region" description="Helical" evidence="5">
    <location>
        <begin position="112"/>
        <end position="135"/>
    </location>
</feature>
<accession>A0AAD5U338</accession>
<keyword evidence="3 5" id="KW-1133">Transmembrane helix</keyword>
<organism evidence="7 8">
    <name type="scientific">Clydaea vesicula</name>
    <dbReference type="NCBI Taxonomy" id="447962"/>
    <lineage>
        <taxon>Eukaryota</taxon>
        <taxon>Fungi</taxon>
        <taxon>Fungi incertae sedis</taxon>
        <taxon>Chytridiomycota</taxon>
        <taxon>Chytridiomycota incertae sedis</taxon>
        <taxon>Chytridiomycetes</taxon>
        <taxon>Lobulomycetales</taxon>
        <taxon>Lobulomycetaceae</taxon>
        <taxon>Clydaea</taxon>
    </lineage>
</organism>